<dbReference type="AlphaFoldDB" id="H1SBC9"/>
<dbReference type="CDD" id="cd06333">
    <property type="entry name" value="PBP1_ABC_RPA1789-like"/>
    <property type="match status" value="1"/>
</dbReference>
<feature type="chain" id="PRO_5003555272" evidence="3">
    <location>
        <begin position="26"/>
        <end position="385"/>
    </location>
</feature>
<name>H1SBC9_9BURK</name>
<evidence type="ECO:0000256" key="1">
    <source>
        <dbReference type="ARBA" id="ARBA00010062"/>
    </source>
</evidence>
<dbReference type="PATRIC" id="fig|1127483.3.peg.5468"/>
<evidence type="ECO:0000313" key="5">
    <source>
        <dbReference type="EMBL" id="EHP40200.1"/>
    </source>
</evidence>
<dbReference type="Gene3D" id="3.40.50.2300">
    <property type="match status" value="2"/>
</dbReference>
<organism evidence="5 6">
    <name type="scientific">Cupriavidus basilensis OR16</name>
    <dbReference type="NCBI Taxonomy" id="1127483"/>
    <lineage>
        <taxon>Bacteria</taxon>
        <taxon>Pseudomonadati</taxon>
        <taxon>Pseudomonadota</taxon>
        <taxon>Betaproteobacteria</taxon>
        <taxon>Burkholderiales</taxon>
        <taxon>Burkholderiaceae</taxon>
        <taxon>Cupriavidus</taxon>
    </lineage>
</organism>
<dbReference type="Pfam" id="PF13458">
    <property type="entry name" value="Peripla_BP_6"/>
    <property type="match status" value="1"/>
</dbReference>
<protein>
    <submittedName>
        <fullName evidence="5">Receptor family ligand binding region family protein 17</fullName>
    </submittedName>
</protein>
<comment type="caution">
    <text evidence="5">The sequence shown here is derived from an EMBL/GenBank/DDBJ whole genome shotgun (WGS) entry which is preliminary data.</text>
</comment>
<feature type="domain" description="Leucine-binding protein" evidence="4">
    <location>
        <begin position="27"/>
        <end position="379"/>
    </location>
</feature>
<comment type="similarity">
    <text evidence="1">Belongs to the leucine-binding protein family.</text>
</comment>
<evidence type="ECO:0000256" key="3">
    <source>
        <dbReference type="SAM" id="SignalP"/>
    </source>
</evidence>
<dbReference type="InterPro" id="IPR028082">
    <property type="entry name" value="Peripla_BP_I"/>
</dbReference>
<gene>
    <name evidence="5" type="ORF">OR16_27412</name>
</gene>
<accession>H1SBC9</accession>
<dbReference type="InterPro" id="IPR051010">
    <property type="entry name" value="BCAA_transport"/>
</dbReference>
<keyword evidence="2 3" id="KW-0732">Signal</keyword>
<dbReference type="RefSeq" id="WP_006161019.1">
    <property type="nucleotide sequence ID" value="NZ_AHJE01000071.1"/>
</dbReference>
<dbReference type="SUPFAM" id="SSF53822">
    <property type="entry name" value="Periplasmic binding protein-like I"/>
    <property type="match status" value="1"/>
</dbReference>
<evidence type="ECO:0000259" key="4">
    <source>
        <dbReference type="Pfam" id="PF13458"/>
    </source>
</evidence>
<dbReference type="PANTHER" id="PTHR30483">
    <property type="entry name" value="LEUCINE-SPECIFIC-BINDING PROTEIN"/>
    <property type="match status" value="1"/>
</dbReference>
<evidence type="ECO:0000256" key="2">
    <source>
        <dbReference type="ARBA" id="ARBA00022729"/>
    </source>
</evidence>
<feature type="signal peptide" evidence="3">
    <location>
        <begin position="1"/>
        <end position="25"/>
    </location>
</feature>
<dbReference type="Proteomes" id="UP000005808">
    <property type="component" value="Unassembled WGS sequence"/>
</dbReference>
<reference evidence="5 6" key="1">
    <citation type="journal article" date="2012" name="J. Bacteriol.">
        <title>De Novo Genome Project of Cupriavidus basilensis OR16.</title>
        <authorList>
            <person name="Cserhati M."/>
            <person name="Kriszt B."/>
            <person name="Szoboszlay S."/>
            <person name="Toth A."/>
            <person name="Szabo I."/>
            <person name="Tancsics A."/>
            <person name="Nagy I."/>
            <person name="Horvath B."/>
            <person name="Nagy I."/>
            <person name="Kukolya J."/>
        </authorList>
    </citation>
    <scope>NUCLEOTIDE SEQUENCE [LARGE SCALE GENOMIC DNA]</scope>
    <source>
        <strain evidence="5 6">OR16</strain>
    </source>
</reference>
<keyword evidence="5" id="KW-0675">Receptor</keyword>
<evidence type="ECO:0000313" key="6">
    <source>
        <dbReference type="Proteomes" id="UP000005808"/>
    </source>
</evidence>
<sequence length="385" mass="40743">MFHPTCAMLAAVLAMAGLAATPAHADINVGVTLALTGPAASLGIPAKRAVDLLPKEIAGQKLNYILLDDTSDPSISVRNFRRLVDEHNVDVVMGSSVTPSTIALVDVAAETKVPLMSLAASARIVEPQDEKRRWAFKAIQNENLMIGATLGHMQMAGTKTLAFMGFSDAYGDAWLAALQPLADKAGIRLVATERYVRTDTSVVAQTLKIIAAKPDAVLVAASGTPGALPQKTLTERGYKGRVYQTYGIANRDFLRVAGKDAEGAIFAVGPVLVADQLDPGSPMRPVAQDFIKRYEAAYGQNSASIFAANVWDAGLVLRAAIPAALGKGRPGTEAFRIALRDALESTSGVVTTQGVTTMSRSDHVGYDERAAALVQIQNGGWKYLK</sequence>
<proteinExistence type="inferred from homology"/>
<dbReference type="EMBL" id="AHJE01000071">
    <property type="protein sequence ID" value="EHP40200.1"/>
    <property type="molecule type" value="Genomic_DNA"/>
</dbReference>
<dbReference type="PANTHER" id="PTHR30483:SF38">
    <property type="entry name" value="BLR7848 PROTEIN"/>
    <property type="match status" value="1"/>
</dbReference>
<dbReference type="InterPro" id="IPR028081">
    <property type="entry name" value="Leu-bd"/>
</dbReference>